<proteinExistence type="predicted"/>
<gene>
    <name evidence="2" type="ORF">FCL40_00555</name>
</gene>
<dbReference type="PANTHER" id="PTHR38765:SF1">
    <property type="entry name" value="DUF484 DOMAIN-CONTAINING PROTEIN"/>
    <property type="match status" value="1"/>
</dbReference>
<dbReference type="Gene3D" id="3.30.450.40">
    <property type="match status" value="1"/>
</dbReference>
<evidence type="ECO:0000256" key="1">
    <source>
        <dbReference type="SAM" id="Coils"/>
    </source>
</evidence>
<organism evidence="2 3">
    <name type="scientific">Ferrimonas sediminicola</name>
    <dbReference type="NCBI Taxonomy" id="2569538"/>
    <lineage>
        <taxon>Bacteria</taxon>
        <taxon>Pseudomonadati</taxon>
        <taxon>Pseudomonadota</taxon>
        <taxon>Gammaproteobacteria</taxon>
        <taxon>Alteromonadales</taxon>
        <taxon>Ferrimonadaceae</taxon>
        <taxon>Ferrimonas</taxon>
    </lineage>
</organism>
<dbReference type="Proteomes" id="UP000305674">
    <property type="component" value="Unassembled WGS sequence"/>
</dbReference>
<dbReference type="RefSeq" id="WP_136850296.1">
    <property type="nucleotide sequence ID" value="NZ_SWCI01000001.1"/>
</dbReference>
<reference evidence="2 3" key="1">
    <citation type="submission" date="2019-04" db="EMBL/GenBank/DDBJ databases">
        <authorList>
            <person name="Hwang J.C."/>
        </authorList>
    </citation>
    <scope>NUCLEOTIDE SEQUENCE [LARGE SCALE GENOMIC DNA]</scope>
    <source>
        <strain evidence="2 3">IMCC35001</strain>
    </source>
</reference>
<dbReference type="InterPro" id="IPR029016">
    <property type="entry name" value="GAF-like_dom_sf"/>
</dbReference>
<keyword evidence="1" id="KW-0175">Coiled coil</keyword>
<keyword evidence="3" id="KW-1185">Reference proteome</keyword>
<dbReference type="PANTHER" id="PTHR38765">
    <property type="entry name" value="DUF484 DOMAIN-CONTAINING PROTEIN"/>
    <property type="match status" value="1"/>
</dbReference>
<accession>A0A4U1BIC0</accession>
<feature type="coiled-coil region" evidence="1">
    <location>
        <begin position="48"/>
        <end position="75"/>
    </location>
</feature>
<evidence type="ECO:0000313" key="2">
    <source>
        <dbReference type="EMBL" id="TKB51079.1"/>
    </source>
</evidence>
<sequence>MKHDYTDSLKALSTDIVKEYLLENSDFFIRHPELLLSLRIPHTERGTVSLIEHQQQNLRARVAQLEEEITSLLSVASRNEDIYRFYNQLFFDLLETDSLEEVNRVLVDSFKRRFRFAKVRLAVTDSGGQFDQPELNLILRRRLNEEGYYLGRLPAQEQNPLVAQENGSVALVCIGDRGTPVALLAIASNDPSHFSPDMDTMMLDQIRQLLAYKIPQLRHG</sequence>
<dbReference type="Pfam" id="PF04340">
    <property type="entry name" value="DUF484"/>
    <property type="match status" value="1"/>
</dbReference>
<evidence type="ECO:0000313" key="3">
    <source>
        <dbReference type="Proteomes" id="UP000305674"/>
    </source>
</evidence>
<dbReference type="InterPro" id="IPR007435">
    <property type="entry name" value="DUF484"/>
</dbReference>
<dbReference type="AlphaFoldDB" id="A0A4U1BIC0"/>
<name>A0A4U1BIC0_9GAMM</name>
<comment type="caution">
    <text evidence="2">The sequence shown here is derived from an EMBL/GenBank/DDBJ whole genome shotgun (WGS) entry which is preliminary data.</text>
</comment>
<dbReference type="OrthoDB" id="8525200at2"/>
<protein>
    <submittedName>
        <fullName evidence="2">DUF484 family protein</fullName>
    </submittedName>
</protein>
<dbReference type="EMBL" id="SWCI01000001">
    <property type="protein sequence ID" value="TKB51079.1"/>
    <property type="molecule type" value="Genomic_DNA"/>
</dbReference>